<evidence type="ECO:0000313" key="2">
    <source>
        <dbReference type="EMBL" id="EEC58096.1"/>
    </source>
</evidence>
<dbReference type="STRING" id="483218.BACPEC_01083"/>
<accession>B7AQX4</accession>
<dbReference type="eggNOG" id="COG2832">
    <property type="taxonomic scope" value="Bacteria"/>
</dbReference>
<reference evidence="2 3" key="2">
    <citation type="submission" date="2008-11" db="EMBL/GenBank/DDBJ databases">
        <authorList>
            <person name="Fulton L."/>
            <person name="Clifton S."/>
            <person name="Fulton B."/>
            <person name="Xu J."/>
            <person name="Minx P."/>
            <person name="Pepin K.H."/>
            <person name="Johnson M."/>
            <person name="Bhonagiri V."/>
            <person name="Nash W.E."/>
            <person name="Mardis E.R."/>
            <person name="Wilson R.K."/>
        </authorList>
    </citation>
    <scope>NUCLEOTIDE SEQUENCE [LARGE SCALE GENOMIC DNA]</scope>
    <source>
        <strain evidence="2 3">ATCC 43243</strain>
    </source>
</reference>
<dbReference type="InterPro" id="IPR007401">
    <property type="entry name" value="DUF454"/>
</dbReference>
<protein>
    <recommendedName>
        <fullName evidence="4">DUF454 domain-containing protein</fullName>
    </recommendedName>
</protein>
<dbReference type="HOGENOM" id="CLU_113299_3_0_9"/>
<keyword evidence="1" id="KW-1133">Transmembrane helix</keyword>
<evidence type="ECO:0000256" key="1">
    <source>
        <dbReference type="SAM" id="Phobius"/>
    </source>
</evidence>
<dbReference type="Proteomes" id="UP000003136">
    <property type="component" value="Unassembled WGS sequence"/>
</dbReference>
<dbReference type="AlphaFoldDB" id="B7AQX4"/>
<feature type="transmembrane region" description="Helical" evidence="1">
    <location>
        <begin position="104"/>
        <end position="121"/>
    </location>
</feature>
<dbReference type="GO" id="GO:0005886">
    <property type="term" value="C:plasma membrane"/>
    <property type="evidence" value="ECO:0007669"/>
    <property type="project" value="TreeGrafter"/>
</dbReference>
<reference evidence="2 3" key="1">
    <citation type="submission" date="2008-11" db="EMBL/GenBank/DDBJ databases">
        <title>Draft genome sequence of Bacteroides pectinophilus (ATCC 43243).</title>
        <authorList>
            <person name="Sudarsanam P."/>
            <person name="Ley R."/>
            <person name="Guruge J."/>
            <person name="Turnbaugh P.J."/>
            <person name="Mahowald M."/>
            <person name="Liep D."/>
            <person name="Gordon J."/>
        </authorList>
    </citation>
    <scope>NUCLEOTIDE SEQUENCE [LARGE SCALE GENOMIC DNA]</scope>
    <source>
        <strain evidence="2 3">ATCC 43243</strain>
    </source>
</reference>
<name>B7AQX4_9FIRM</name>
<keyword evidence="3" id="KW-1185">Reference proteome</keyword>
<organism evidence="2 3">
    <name type="scientific">[Bacteroides] pectinophilus ATCC 43243</name>
    <dbReference type="NCBI Taxonomy" id="483218"/>
    <lineage>
        <taxon>Bacteria</taxon>
        <taxon>Bacillati</taxon>
        <taxon>Bacillota</taxon>
        <taxon>Clostridia</taxon>
        <taxon>Eubacteriales</taxon>
    </lineage>
</organism>
<dbReference type="EMBL" id="ABVQ01000035">
    <property type="protein sequence ID" value="EEC58096.1"/>
    <property type="molecule type" value="Genomic_DNA"/>
</dbReference>
<feature type="transmembrane region" description="Helical" evidence="1">
    <location>
        <begin position="81"/>
        <end position="98"/>
    </location>
</feature>
<dbReference type="PIRSF" id="PIRSF016789">
    <property type="entry name" value="DUF454"/>
    <property type="match status" value="1"/>
</dbReference>
<evidence type="ECO:0008006" key="4">
    <source>
        <dbReference type="Google" id="ProtNLM"/>
    </source>
</evidence>
<keyword evidence="1" id="KW-0472">Membrane</keyword>
<dbReference type="Pfam" id="PF04304">
    <property type="entry name" value="DUF454"/>
    <property type="match status" value="1"/>
</dbReference>
<proteinExistence type="predicted"/>
<sequence>MEFLMTIIKITWIALGFVCFGLGTLGVVLPVLPTVPFYMATAYCFAKSSDRLHDWFTGTRLYRKYLDSYVKNRAMTVKTKVSLLTTSSIVMGIGFIMMESVPAARVILFVVWVCHILYFVFRVKTIRESGESTFVGD</sequence>
<dbReference type="PANTHER" id="PTHR35813:SF1">
    <property type="entry name" value="INNER MEMBRANE PROTEIN YBAN"/>
    <property type="match status" value="1"/>
</dbReference>
<gene>
    <name evidence="2" type="ORF">BACPEC_01083</name>
</gene>
<comment type="caution">
    <text evidence="2">The sequence shown here is derived from an EMBL/GenBank/DDBJ whole genome shotgun (WGS) entry which is preliminary data.</text>
</comment>
<evidence type="ECO:0000313" key="3">
    <source>
        <dbReference type="Proteomes" id="UP000003136"/>
    </source>
</evidence>
<feature type="transmembrane region" description="Helical" evidence="1">
    <location>
        <begin position="12"/>
        <end position="32"/>
    </location>
</feature>
<keyword evidence="1" id="KW-0812">Transmembrane</keyword>
<dbReference type="PANTHER" id="PTHR35813">
    <property type="entry name" value="INNER MEMBRANE PROTEIN YBAN"/>
    <property type="match status" value="1"/>
</dbReference>